<dbReference type="InterPro" id="IPR002496">
    <property type="entry name" value="PRib_AMP_CycHydrolase_dom"/>
</dbReference>
<dbReference type="EC" id="3.6.1.31" evidence="13"/>
<evidence type="ECO:0000256" key="12">
    <source>
        <dbReference type="ARBA" id="ARBA00023268"/>
    </source>
</evidence>
<evidence type="ECO:0000256" key="2">
    <source>
        <dbReference type="ARBA" id="ARBA00001460"/>
    </source>
</evidence>
<gene>
    <name evidence="13" type="primary">hisI</name>
    <name evidence="13" type="synonym">hisIE</name>
    <name evidence="15" type="ORF">RO1_14130</name>
</gene>
<dbReference type="NCBIfam" id="TIGR03188">
    <property type="entry name" value="histidine_hisI"/>
    <property type="match status" value="1"/>
</dbReference>
<dbReference type="FunFam" id="3.10.20.810:FF:000001">
    <property type="entry name" value="Histidine biosynthesis bifunctional protein HisIE"/>
    <property type="match status" value="1"/>
</dbReference>
<dbReference type="PATRIC" id="fig|718255.3.peg.2607"/>
<dbReference type="UniPathway" id="UPA00031">
    <property type="reaction ID" value="UER00007"/>
</dbReference>
<evidence type="ECO:0000256" key="4">
    <source>
        <dbReference type="ARBA" id="ARBA00005204"/>
    </source>
</evidence>
<comment type="catalytic activity">
    <reaction evidence="2 13">
        <text>1-(5-phospho-beta-D-ribosyl)-ATP + H2O = 1-(5-phospho-beta-D-ribosyl)-5'-AMP + diphosphate + H(+)</text>
        <dbReference type="Rhea" id="RHEA:22828"/>
        <dbReference type="ChEBI" id="CHEBI:15377"/>
        <dbReference type="ChEBI" id="CHEBI:15378"/>
        <dbReference type="ChEBI" id="CHEBI:33019"/>
        <dbReference type="ChEBI" id="CHEBI:59457"/>
        <dbReference type="ChEBI" id="CHEBI:73183"/>
        <dbReference type="EC" id="3.6.1.31"/>
    </reaction>
</comment>
<keyword evidence="13" id="KW-0963">Cytoplasm</keyword>
<feature type="region of interest" description="Phosphoribosyl-ATP pyrophosphohydrolase" evidence="13">
    <location>
        <begin position="106"/>
        <end position="192"/>
    </location>
</feature>
<comment type="similarity">
    <text evidence="6 13">In the N-terminal section; belongs to the PRA-CH family.</text>
</comment>
<evidence type="ECO:0000256" key="10">
    <source>
        <dbReference type="ARBA" id="ARBA00022840"/>
    </source>
</evidence>
<dbReference type="HAMAP" id="MF_01019">
    <property type="entry name" value="HisIE"/>
    <property type="match status" value="1"/>
</dbReference>
<evidence type="ECO:0000256" key="13">
    <source>
        <dbReference type="HAMAP-Rule" id="MF_01019"/>
    </source>
</evidence>
<keyword evidence="10 13" id="KW-0067">ATP-binding</keyword>
<dbReference type="HOGENOM" id="CLU_048577_3_1_9"/>
<dbReference type="PANTHER" id="PTHR42945:SF1">
    <property type="entry name" value="HISTIDINE BIOSYNTHESIS BIFUNCTIONAL PROTEIN HIS7"/>
    <property type="match status" value="1"/>
</dbReference>
<sequence>MVPVIVQDYRTDEVLMLAYMNEEAFETTINIGKMTYYSRSRQELWIKGMTSGHIQYVKSLTADCDYDTILAKVSQIGAACHTGNVSCFFNEIVKKEYMEKNPLKVLEDVYAIILDRKANPKEGSYTNYLFDKGLDKILKKIGEEASEIIIAAKNPDPEDIKYEISDFMYHMMVLMAEKGVTWEEITQELSQR</sequence>
<dbReference type="HAMAP" id="MF_01020">
    <property type="entry name" value="HisE"/>
    <property type="match status" value="1"/>
</dbReference>
<keyword evidence="9 13" id="KW-0378">Hydrolase</keyword>
<organism evidence="15 16">
    <name type="scientific">Roseburia intestinalis XB6B4</name>
    <dbReference type="NCBI Taxonomy" id="718255"/>
    <lineage>
        <taxon>Bacteria</taxon>
        <taxon>Bacillati</taxon>
        <taxon>Bacillota</taxon>
        <taxon>Clostridia</taxon>
        <taxon>Lachnospirales</taxon>
        <taxon>Lachnospiraceae</taxon>
        <taxon>Roseburia</taxon>
    </lineage>
</organism>
<comment type="subcellular location">
    <subcellularLocation>
        <location evidence="13">Cytoplasm</location>
    </subcellularLocation>
</comment>
<dbReference type="Gene3D" id="1.10.287.1080">
    <property type="entry name" value="MazG-like"/>
    <property type="match status" value="1"/>
</dbReference>
<protein>
    <recommendedName>
        <fullName evidence="13">Histidine biosynthesis bifunctional protein HisIE</fullName>
    </recommendedName>
    <domain>
        <recommendedName>
            <fullName evidence="13">Phosphoribosyl-AMP cyclohydrolase</fullName>
            <shortName evidence="13">PRA-CH</shortName>
            <ecNumber evidence="13">3.5.4.19</ecNumber>
        </recommendedName>
    </domain>
    <domain>
        <recommendedName>
            <fullName evidence="13">Phosphoribosyl-ATP pyrophosphatase</fullName>
            <shortName evidence="13">PRA-PH</shortName>
            <ecNumber evidence="13">3.6.1.31</ecNumber>
        </recommendedName>
    </domain>
</protein>
<dbReference type="GO" id="GO:0004635">
    <property type="term" value="F:phosphoribosyl-AMP cyclohydrolase activity"/>
    <property type="evidence" value="ECO:0007669"/>
    <property type="project" value="UniProtKB-UniRule"/>
</dbReference>
<dbReference type="EC" id="3.5.4.19" evidence="13"/>
<proteinExistence type="inferred from homology"/>
<dbReference type="GO" id="GO:0004636">
    <property type="term" value="F:phosphoribosyl-ATP diphosphatase activity"/>
    <property type="evidence" value="ECO:0007669"/>
    <property type="project" value="UniProtKB-UniRule"/>
</dbReference>
<dbReference type="NCBIfam" id="NF000768">
    <property type="entry name" value="PRK00051.1"/>
    <property type="match status" value="1"/>
</dbReference>
<evidence type="ECO:0000313" key="15">
    <source>
        <dbReference type="EMBL" id="CBL12034.1"/>
    </source>
</evidence>
<keyword evidence="8 13" id="KW-0547">Nucleotide-binding</keyword>
<evidence type="ECO:0000256" key="11">
    <source>
        <dbReference type="ARBA" id="ARBA00023102"/>
    </source>
</evidence>
<feature type="domain" description="Phosphoribosyl-AMP cyclohydrolase" evidence="14">
    <location>
        <begin position="16"/>
        <end position="89"/>
    </location>
</feature>
<evidence type="ECO:0000256" key="1">
    <source>
        <dbReference type="ARBA" id="ARBA00000024"/>
    </source>
</evidence>
<dbReference type="InterPro" id="IPR021130">
    <property type="entry name" value="PRib-ATP_PPHydrolase-like"/>
</dbReference>
<dbReference type="Pfam" id="PF01502">
    <property type="entry name" value="PRA-CH"/>
    <property type="match status" value="1"/>
</dbReference>
<evidence type="ECO:0000256" key="6">
    <source>
        <dbReference type="ARBA" id="ARBA00008299"/>
    </source>
</evidence>
<evidence type="ECO:0000259" key="14">
    <source>
        <dbReference type="Pfam" id="PF01502"/>
    </source>
</evidence>
<comment type="catalytic activity">
    <reaction evidence="1 13">
        <text>1-(5-phospho-beta-D-ribosyl)-5'-AMP + H2O = 1-(5-phospho-beta-D-ribosyl)-5-[(5-phospho-beta-D-ribosylamino)methylideneamino]imidazole-4-carboxamide</text>
        <dbReference type="Rhea" id="RHEA:20049"/>
        <dbReference type="ChEBI" id="CHEBI:15377"/>
        <dbReference type="ChEBI" id="CHEBI:58435"/>
        <dbReference type="ChEBI" id="CHEBI:59457"/>
        <dbReference type="EC" id="3.5.4.19"/>
    </reaction>
</comment>
<dbReference type="AlphaFoldDB" id="D4KXE4"/>
<dbReference type="KEGG" id="rix:RO1_14130"/>
<dbReference type="GO" id="GO:0005524">
    <property type="term" value="F:ATP binding"/>
    <property type="evidence" value="ECO:0007669"/>
    <property type="project" value="UniProtKB-KW"/>
</dbReference>
<reference evidence="15 16" key="1">
    <citation type="submission" date="2010-03" db="EMBL/GenBank/DDBJ databases">
        <title>The genome sequence of Roseburia intestinalis XB6B4.</title>
        <authorList>
            <consortium name="metaHIT consortium -- http://www.metahit.eu/"/>
            <person name="Pajon A."/>
            <person name="Turner K."/>
            <person name="Parkhill J."/>
            <person name="Bernalier A."/>
        </authorList>
    </citation>
    <scope>NUCLEOTIDE SEQUENCE [LARGE SCALE GENOMIC DNA]</scope>
    <source>
        <strain evidence="15 16">XB6B4</strain>
    </source>
</reference>
<dbReference type="GO" id="GO:0005737">
    <property type="term" value="C:cytoplasm"/>
    <property type="evidence" value="ECO:0007669"/>
    <property type="project" value="UniProtKB-SubCell"/>
</dbReference>
<dbReference type="NCBIfam" id="NF002747">
    <property type="entry name" value="PRK02759.1"/>
    <property type="match status" value="1"/>
</dbReference>
<evidence type="ECO:0000256" key="3">
    <source>
        <dbReference type="ARBA" id="ARBA00005169"/>
    </source>
</evidence>
<comment type="pathway">
    <text evidence="4 13">Amino-acid biosynthesis; L-histidine biosynthesis; L-histidine from 5-phospho-alpha-D-ribose 1-diphosphate: step 2/9.</text>
</comment>
<dbReference type="InterPro" id="IPR008179">
    <property type="entry name" value="HisE"/>
</dbReference>
<dbReference type="InterPro" id="IPR038019">
    <property type="entry name" value="PRib_AMP_CycHydrolase_sf"/>
</dbReference>
<comment type="pathway">
    <text evidence="3 13">Amino-acid biosynthesis; L-histidine biosynthesis; L-histidine from 5-phospho-alpha-D-ribose 1-diphosphate: step 3/9.</text>
</comment>
<dbReference type="PANTHER" id="PTHR42945">
    <property type="entry name" value="HISTIDINE BIOSYNTHESIS BIFUNCTIONAL PROTEIN"/>
    <property type="match status" value="1"/>
</dbReference>
<reference evidence="15 16" key="2">
    <citation type="submission" date="2010-03" db="EMBL/GenBank/DDBJ databases">
        <authorList>
            <person name="Pajon A."/>
        </authorList>
    </citation>
    <scope>NUCLEOTIDE SEQUENCE [LARGE SCALE GENOMIC DNA]</scope>
    <source>
        <strain evidence="15 16">XB6B4</strain>
    </source>
</reference>
<dbReference type="SUPFAM" id="SSF141734">
    <property type="entry name" value="HisI-like"/>
    <property type="match status" value="1"/>
</dbReference>
<dbReference type="EMBL" id="FP929050">
    <property type="protein sequence ID" value="CBL12034.1"/>
    <property type="molecule type" value="Genomic_DNA"/>
</dbReference>
<comment type="similarity">
    <text evidence="5 13">In the C-terminal section; belongs to the PRA-PH family.</text>
</comment>
<evidence type="ECO:0000256" key="5">
    <source>
        <dbReference type="ARBA" id="ARBA00007731"/>
    </source>
</evidence>
<keyword evidence="11 13" id="KW-0368">Histidine biosynthesis</keyword>
<keyword evidence="7 13" id="KW-0028">Amino-acid biosynthesis</keyword>
<dbReference type="Proteomes" id="UP000008953">
    <property type="component" value="Chromosome"/>
</dbReference>
<dbReference type="InterPro" id="IPR023019">
    <property type="entry name" value="His_synth_HisIE"/>
</dbReference>
<dbReference type="SUPFAM" id="SSF101386">
    <property type="entry name" value="all-alpha NTP pyrophosphatases"/>
    <property type="match status" value="1"/>
</dbReference>
<dbReference type="CDD" id="cd11534">
    <property type="entry name" value="NTP-PPase_HisIE_like"/>
    <property type="match status" value="1"/>
</dbReference>
<accession>D4KXE4</accession>
<dbReference type="GO" id="GO:0000105">
    <property type="term" value="P:L-histidine biosynthetic process"/>
    <property type="evidence" value="ECO:0007669"/>
    <property type="project" value="UniProtKB-UniRule"/>
</dbReference>
<dbReference type="Pfam" id="PF01503">
    <property type="entry name" value="PRA-PH"/>
    <property type="match status" value="1"/>
</dbReference>
<dbReference type="Gene3D" id="3.10.20.810">
    <property type="entry name" value="Phosphoribosyl-AMP cyclohydrolase"/>
    <property type="match status" value="1"/>
</dbReference>
<evidence type="ECO:0000256" key="8">
    <source>
        <dbReference type="ARBA" id="ARBA00022741"/>
    </source>
</evidence>
<feature type="region of interest" description="Phosphoribosyl-AMP cyclohydrolase" evidence="13">
    <location>
        <begin position="1"/>
        <end position="105"/>
    </location>
</feature>
<evidence type="ECO:0000313" key="16">
    <source>
        <dbReference type="Proteomes" id="UP000008953"/>
    </source>
</evidence>
<evidence type="ECO:0000256" key="7">
    <source>
        <dbReference type="ARBA" id="ARBA00022605"/>
    </source>
</evidence>
<name>D4KXE4_9FIRM</name>
<keyword evidence="12 13" id="KW-0511">Multifunctional enzyme</keyword>
<evidence type="ECO:0000256" key="9">
    <source>
        <dbReference type="ARBA" id="ARBA00022801"/>
    </source>
</evidence>